<accession>A0A127QIF4</accession>
<protein>
    <submittedName>
        <fullName evidence="3">H-NS histone family protein</fullName>
    </submittedName>
</protein>
<feature type="compositionally biased region" description="Polar residues" evidence="2">
    <location>
        <begin position="106"/>
        <end position="117"/>
    </location>
</feature>
<gene>
    <name evidence="3" type="ORF">CAter282_2081</name>
</gene>
<evidence type="ECO:0000313" key="4">
    <source>
        <dbReference type="Proteomes" id="UP000071778"/>
    </source>
</evidence>
<organism evidence="3 4">
    <name type="scientific">Collimonas arenae</name>
    <dbReference type="NCBI Taxonomy" id="279058"/>
    <lineage>
        <taxon>Bacteria</taxon>
        <taxon>Pseudomonadati</taxon>
        <taxon>Pseudomonadota</taxon>
        <taxon>Betaproteobacteria</taxon>
        <taxon>Burkholderiales</taxon>
        <taxon>Oxalobacteraceae</taxon>
        <taxon>Collimonas</taxon>
    </lineage>
</organism>
<reference evidence="3 4" key="1">
    <citation type="submission" date="2015-11" db="EMBL/GenBank/DDBJ databases">
        <title>Exploring the genomic traits of fungus-feeding bacterial genus Collimonas.</title>
        <authorList>
            <person name="Song C."/>
            <person name="Schmidt R."/>
            <person name="de Jager V."/>
            <person name="Krzyzanowska D."/>
            <person name="Jongedijk E."/>
            <person name="Cankar K."/>
            <person name="Beekwilder J."/>
            <person name="van Veen A."/>
            <person name="de Boer W."/>
            <person name="van Veen J.A."/>
            <person name="Garbeva P."/>
        </authorList>
    </citation>
    <scope>NUCLEOTIDE SEQUENCE [LARGE SCALE GENOMIC DNA]</scope>
    <source>
        <strain evidence="3 4">Ter282</strain>
    </source>
</reference>
<proteinExistence type="predicted"/>
<keyword evidence="1" id="KW-0175">Coiled coil</keyword>
<keyword evidence="4" id="KW-1185">Reference proteome</keyword>
<dbReference type="EMBL" id="CP013235">
    <property type="protein sequence ID" value="AMP09839.1"/>
    <property type="molecule type" value="Genomic_DNA"/>
</dbReference>
<feature type="coiled-coil region" evidence="1">
    <location>
        <begin position="32"/>
        <end position="62"/>
    </location>
</feature>
<feature type="region of interest" description="Disordered" evidence="2">
    <location>
        <begin position="94"/>
        <end position="117"/>
    </location>
</feature>
<evidence type="ECO:0000256" key="1">
    <source>
        <dbReference type="SAM" id="Coils"/>
    </source>
</evidence>
<dbReference type="PATRIC" id="fig|279058.18.peg.2045"/>
<sequence length="117" mass="12754">MFATVCINPAAMAQSMQILAYGILARPNRREKATEMTTYKELQAQIEQLRKQAEELRQAEIAGVIAEIKAKMNEYGITGADLGLMGKKRVMKPAPAMEAEAPPSLPSQDDTVAGNTM</sequence>
<dbReference type="AlphaFoldDB" id="A0A127QIF4"/>
<name>A0A127QIF4_9BURK</name>
<evidence type="ECO:0000256" key="2">
    <source>
        <dbReference type="SAM" id="MobiDB-lite"/>
    </source>
</evidence>
<dbReference type="Proteomes" id="UP000071778">
    <property type="component" value="Chromosome"/>
</dbReference>
<evidence type="ECO:0000313" key="3">
    <source>
        <dbReference type="EMBL" id="AMP09839.1"/>
    </source>
</evidence>